<dbReference type="EMBL" id="JAAQYP010000004">
    <property type="protein sequence ID" value="NNA94220.1"/>
    <property type="molecule type" value="Genomic_DNA"/>
</dbReference>
<protein>
    <recommendedName>
        <fullName evidence="2">Dermonecrotic toxin N-terminal domain-containing protein</fullName>
    </recommendedName>
</protein>
<evidence type="ECO:0000313" key="3">
    <source>
        <dbReference type="EMBL" id="NNA94220.1"/>
    </source>
</evidence>
<reference evidence="3 4" key="1">
    <citation type="journal article" date="2020" name="Front. Microbiol.">
        <title>Genetic Organization of the aprX-lipA2 Operon Affects the Proteolytic Potential of Pseudomonas Species in Milk.</title>
        <authorList>
            <person name="Maier C."/>
            <person name="Huptas C."/>
            <person name="von Neubeck M."/>
            <person name="Scherer S."/>
            <person name="Wenning M."/>
            <person name="Lucking G."/>
        </authorList>
    </citation>
    <scope>NUCLEOTIDE SEQUENCE [LARGE SCALE GENOMIC DNA]</scope>
    <source>
        <strain evidence="3 4">G4779</strain>
    </source>
</reference>
<accession>A0A7Y1ML32</accession>
<evidence type="ECO:0000259" key="2">
    <source>
        <dbReference type="Pfam" id="PF20178"/>
    </source>
</evidence>
<evidence type="ECO:0000313" key="4">
    <source>
        <dbReference type="Proteomes" id="UP000542111"/>
    </source>
</evidence>
<comment type="caution">
    <text evidence="3">The sequence shown here is derived from an EMBL/GenBank/DDBJ whole genome shotgun (WGS) entry which is preliminary data.</text>
</comment>
<dbReference type="RefSeq" id="WP_169897435.1">
    <property type="nucleotide sequence ID" value="NZ_JAAQYP010000004.1"/>
</dbReference>
<dbReference type="InterPro" id="IPR046673">
    <property type="entry name" value="ToxA_N"/>
</dbReference>
<dbReference type="Proteomes" id="UP000542111">
    <property type="component" value="Unassembled WGS sequence"/>
</dbReference>
<organism evidence="3 4">
    <name type="scientific">Pseudomonas gessardii</name>
    <dbReference type="NCBI Taxonomy" id="78544"/>
    <lineage>
        <taxon>Bacteria</taxon>
        <taxon>Pseudomonadati</taxon>
        <taxon>Pseudomonadota</taxon>
        <taxon>Gammaproteobacteria</taxon>
        <taxon>Pseudomonadales</taxon>
        <taxon>Pseudomonadaceae</taxon>
        <taxon>Pseudomonas</taxon>
    </lineage>
</organism>
<sequence>MPDNSTQDNHHAPSTYELLTQLSTGPTIREVAANLLRSALREQYPTLMIDPDLAMVITPHWRIAPYLIQPAPPSAQSLTSVLARQALSPEPVIYIDGEHYLTLQPDVRPALHLPVKIDAIARLINELSPLIFVAFQEQQLDHWNASNDTTGPRWQRLSQSLRNMWNLTTLEGWDEHDCAMARMLFHFPDPLRRPGFDPYQIRAYLVDIDALHDNRLTHVGLTDMAVLIGEHERRQRILTYSLADGYRKFESLERLGAALPSSVVQYRPDVTLQWRLYEPAGNFFDSTACALIALQLQAIGSLGSSDLEKPPAQTMPVQAVTRVLPVLEDLSDQSLSNMHQIHERLPDWLANASDLDVTTYSRYMTELAQLHTQSQGRSFRDGILPIRDYAHEHLQNRLREHPQGAGLNVDKIQVSIESPVLWGTLILAGTSDTTQHSLIDLALANLTGLPTGQASVRYNGGPAPEWLSYNYLKDLIETLDIGEHYPALIKRTLLDNPAEAQDRQLLYTRHLRLQLPLLALQWKIQGRNGLDERGYRMVAAAVQAQDHDRQADGQEIVIRRLAFIPTLRPGQEQDVVANMFVIGPRDHTQGPCLLYSPLLDPVLAQYPSRQNLLYAIKHHRTLRDAVLAWLPEDIRFNYEQYVFPGKLPSPWTVVQGLVEPQVAVQMSGPIALSDEVLGNDTLATLFQAHAHALVELATRQSVSNVQKRWASYRQIGWQLFSATLPFMGRTVGIAAWIWQIMDDLQTVAHSEPSADEQPAWTAQVDLLLNLGMALLLHVALRHPDPVDTTKARPLEPGLSLVEEPESLPPVKKILVLRQPDLPTVELPAHHQGPLHISGALNRTPSSLGATLDRFKVSQPAGLGEQVKEPGPHLHLYALAHKWYANVGERWFEVKVDSNDNVIIIDPTHPSHTGPLLVSNLAGQWFVDTRLRLRGAGFRNRRQSARDKAPSRISDLREKLNKFDADEKRGQTEVSQARAAIDPVPGPSSNRQRQAFLDKVDSRLADYDVPIRQLRSLNIIDTVPNYQSSMIDYLRKQLLLTRSAIAERLPIFRDKLVGTVEDIEAMTSLDIKKRTEVAQTMAELNLDMIKRMEYTQTRYRELESLGVEGAKVIQATIRALPDFRIHDLKALQLTLSRYLCIGEGSGEAFTDTYIQLNDIINIADLNVQTWIETLTETHISNRDERIEVLNSLVEQFALVDQRLLDLHAEHPEYVLREPLETLRQQVEQFNQPAVRELALLLRERKAQVPKPGTSRTPQTPRRKVIKTRFNGVMVGEPRAAQSDLVDIKAPVTGKVIATFHEKSPGVWVERQSPSSSRREPQTRDLATSMEAGQTLLNEEPTSTLRTLEHAKKAGRIPVEIEEMLHQYAARLEHAASAIEEALTRLNLTDSDNPSAATLNRKLNDTAQRLYEQGTTTRIRMTKQQPPTAARVEWLHAKGLVKIAKVVTRRRLKGPGKNYLDEYEVRDHQTHAVLWYAHFHYESPTAAPEHFSAGHLKTRDQQKLGGAIHRTGLSDRDQIAIYRSEISPQLARSLFFQS</sequence>
<dbReference type="Pfam" id="PF20178">
    <property type="entry name" value="ToxA_N"/>
    <property type="match status" value="1"/>
</dbReference>
<feature type="domain" description="Dermonecrotic toxin N-terminal" evidence="2">
    <location>
        <begin position="382"/>
        <end position="624"/>
    </location>
</feature>
<feature type="region of interest" description="Disordered" evidence="1">
    <location>
        <begin position="966"/>
        <end position="992"/>
    </location>
</feature>
<name>A0A7Y1ML32_9PSED</name>
<evidence type="ECO:0000256" key="1">
    <source>
        <dbReference type="SAM" id="MobiDB-lite"/>
    </source>
</evidence>
<proteinExistence type="predicted"/>
<gene>
    <name evidence="3" type="ORF">HBO33_03505</name>
</gene>